<sequence length="260" mass="27900">MKDDRFSAIRQMLYASGASSIQEIADAVGASPATIRRDLQVMEQEGAVTRTRGGARIADSVGIEVAFQHRERQNLPAKRAIAELAFQKVVPHSAIFLDAGTTVLQLARCIRLDPMPLSVFTNCIVVAQVLMDVAGIKLTLIGGALRAENASMVGALAEAMLERLWFDQLFLGAGALSDDCCIYSLDEAEARLNEKMLARASAKALLIDSSKFGKRLPYRVAPVTPDLQVLTDEDLAPDWRARLAEAGSAPVLAPVAGGQP</sequence>
<dbReference type="Pfam" id="PF08220">
    <property type="entry name" value="HTH_DeoR"/>
    <property type="match status" value="1"/>
</dbReference>
<keyword evidence="6" id="KW-1185">Reference proteome</keyword>
<dbReference type="SMART" id="SM01134">
    <property type="entry name" value="DeoRC"/>
    <property type="match status" value="1"/>
</dbReference>
<proteinExistence type="predicted"/>
<organism evidence="5 6">
    <name type="scientific">Consotaella salsifontis</name>
    <dbReference type="NCBI Taxonomy" id="1365950"/>
    <lineage>
        <taxon>Bacteria</taxon>
        <taxon>Pseudomonadati</taxon>
        <taxon>Pseudomonadota</taxon>
        <taxon>Alphaproteobacteria</taxon>
        <taxon>Hyphomicrobiales</taxon>
        <taxon>Aurantimonadaceae</taxon>
        <taxon>Consotaella</taxon>
    </lineage>
</organism>
<dbReference type="Proteomes" id="UP000190135">
    <property type="component" value="Unassembled WGS sequence"/>
</dbReference>
<dbReference type="GO" id="GO:0003677">
    <property type="term" value="F:DNA binding"/>
    <property type="evidence" value="ECO:0007669"/>
    <property type="project" value="UniProtKB-KW"/>
</dbReference>
<dbReference type="InterPro" id="IPR050313">
    <property type="entry name" value="Carb_Metab_HTH_regulators"/>
</dbReference>
<dbReference type="RefSeq" id="WP_078708627.1">
    <property type="nucleotide sequence ID" value="NZ_FUXL01000007.1"/>
</dbReference>
<dbReference type="PROSITE" id="PS51000">
    <property type="entry name" value="HTH_DEOR_2"/>
    <property type="match status" value="1"/>
</dbReference>
<evidence type="ECO:0000259" key="4">
    <source>
        <dbReference type="PROSITE" id="PS51000"/>
    </source>
</evidence>
<accession>A0A1T4RNP0</accession>
<dbReference type="STRING" id="1365950.SAMN05428963_107126"/>
<evidence type="ECO:0000313" key="5">
    <source>
        <dbReference type="EMBL" id="SKA17620.1"/>
    </source>
</evidence>
<evidence type="ECO:0000313" key="6">
    <source>
        <dbReference type="Proteomes" id="UP000190135"/>
    </source>
</evidence>
<dbReference type="InterPro" id="IPR037171">
    <property type="entry name" value="NagB/RpiA_transferase-like"/>
</dbReference>
<dbReference type="InterPro" id="IPR014036">
    <property type="entry name" value="DeoR-like_C"/>
</dbReference>
<keyword evidence="2" id="KW-0238">DNA-binding</keyword>
<reference evidence="6" key="1">
    <citation type="submission" date="2017-02" db="EMBL/GenBank/DDBJ databases">
        <authorList>
            <person name="Varghese N."/>
            <person name="Submissions S."/>
        </authorList>
    </citation>
    <scope>NUCLEOTIDE SEQUENCE [LARGE SCALE GENOMIC DNA]</scope>
    <source>
        <strain evidence="6">USBA 369</strain>
    </source>
</reference>
<evidence type="ECO:0000256" key="3">
    <source>
        <dbReference type="ARBA" id="ARBA00023163"/>
    </source>
</evidence>
<protein>
    <submittedName>
        <fullName evidence="5">Transcriptional regulator, DeoR family</fullName>
    </submittedName>
</protein>
<dbReference type="PANTHER" id="PTHR30363:SF44">
    <property type="entry name" value="AGA OPERON TRANSCRIPTIONAL REPRESSOR-RELATED"/>
    <property type="match status" value="1"/>
</dbReference>
<dbReference type="GO" id="GO:0003700">
    <property type="term" value="F:DNA-binding transcription factor activity"/>
    <property type="evidence" value="ECO:0007669"/>
    <property type="project" value="InterPro"/>
</dbReference>
<dbReference type="Gene3D" id="1.10.10.10">
    <property type="entry name" value="Winged helix-like DNA-binding domain superfamily/Winged helix DNA-binding domain"/>
    <property type="match status" value="1"/>
</dbReference>
<dbReference type="OrthoDB" id="5685843at2"/>
<name>A0A1T4RNP0_9HYPH</name>
<dbReference type="InterPro" id="IPR001034">
    <property type="entry name" value="DeoR_HTH"/>
</dbReference>
<dbReference type="PROSITE" id="PS00894">
    <property type="entry name" value="HTH_DEOR_1"/>
    <property type="match status" value="1"/>
</dbReference>
<dbReference type="Pfam" id="PF00455">
    <property type="entry name" value="DeoRC"/>
    <property type="match status" value="1"/>
</dbReference>
<keyword evidence="3" id="KW-0804">Transcription</keyword>
<dbReference type="PRINTS" id="PR00037">
    <property type="entry name" value="HTHLACR"/>
</dbReference>
<dbReference type="PANTHER" id="PTHR30363">
    <property type="entry name" value="HTH-TYPE TRANSCRIPTIONAL REGULATOR SRLR-RELATED"/>
    <property type="match status" value="1"/>
</dbReference>
<dbReference type="InterPro" id="IPR036388">
    <property type="entry name" value="WH-like_DNA-bd_sf"/>
</dbReference>
<evidence type="ECO:0000256" key="1">
    <source>
        <dbReference type="ARBA" id="ARBA00023015"/>
    </source>
</evidence>
<dbReference type="SUPFAM" id="SSF100950">
    <property type="entry name" value="NagB/RpiA/CoA transferase-like"/>
    <property type="match status" value="1"/>
</dbReference>
<dbReference type="SMART" id="SM00420">
    <property type="entry name" value="HTH_DEOR"/>
    <property type="match status" value="1"/>
</dbReference>
<dbReference type="InterPro" id="IPR036390">
    <property type="entry name" value="WH_DNA-bd_sf"/>
</dbReference>
<dbReference type="EMBL" id="FUXL01000007">
    <property type="protein sequence ID" value="SKA17620.1"/>
    <property type="molecule type" value="Genomic_DNA"/>
</dbReference>
<gene>
    <name evidence="5" type="ORF">SAMN05428963_107126</name>
</gene>
<dbReference type="SUPFAM" id="SSF46785">
    <property type="entry name" value="Winged helix' DNA-binding domain"/>
    <property type="match status" value="1"/>
</dbReference>
<evidence type="ECO:0000256" key="2">
    <source>
        <dbReference type="ARBA" id="ARBA00023125"/>
    </source>
</evidence>
<keyword evidence="1" id="KW-0805">Transcription regulation</keyword>
<dbReference type="Gene3D" id="3.40.50.1360">
    <property type="match status" value="1"/>
</dbReference>
<dbReference type="AlphaFoldDB" id="A0A1T4RNP0"/>
<feature type="domain" description="HTH deoR-type" evidence="4">
    <location>
        <begin position="2"/>
        <end position="57"/>
    </location>
</feature>
<dbReference type="InterPro" id="IPR018356">
    <property type="entry name" value="Tscrpt_reg_HTH_DeoR_CS"/>
</dbReference>